<gene>
    <name evidence="1" type="ORF">UU02_C0060G0002</name>
</gene>
<dbReference type="EMBL" id="LBZA01000060">
    <property type="protein sequence ID" value="KKR61383.1"/>
    <property type="molecule type" value="Genomic_DNA"/>
</dbReference>
<proteinExistence type="predicted"/>
<dbReference type="AlphaFoldDB" id="A0A0G0S8U4"/>
<sequence length="106" mass="11556">MYMPDSFPNMKNTYNVDKWEIMIYTSTLMKKLILGLIALAFVFLPGKVLAEGQETICTQSYGGGVVCGVHTPVETGIADNIPLIASGFLGASGVITYFSRKLKKTE</sequence>
<accession>A0A0G0S8U4</accession>
<reference evidence="1 2" key="1">
    <citation type="journal article" date="2015" name="Nature">
        <title>rRNA introns, odd ribosomes, and small enigmatic genomes across a large radiation of phyla.</title>
        <authorList>
            <person name="Brown C.T."/>
            <person name="Hug L.A."/>
            <person name="Thomas B.C."/>
            <person name="Sharon I."/>
            <person name="Castelle C.J."/>
            <person name="Singh A."/>
            <person name="Wilkins M.J."/>
            <person name="Williams K.H."/>
            <person name="Banfield J.F."/>
        </authorList>
    </citation>
    <scope>NUCLEOTIDE SEQUENCE [LARGE SCALE GENOMIC DNA]</scope>
</reference>
<name>A0A0G0S8U4_9BACT</name>
<protein>
    <submittedName>
        <fullName evidence="1">Uncharacterized protein</fullName>
    </submittedName>
</protein>
<evidence type="ECO:0000313" key="1">
    <source>
        <dbReference type="EMBL" id="KKR61383.1"/>
    </source>
</evidence>
<evidence type="ECO:0000313" key="2">
    <source>
        <dbReference type="Proteomes" id="UP000034293"/>
    </source>
</evidence>
<comment type="caution">
    <text evidence="1">The sequence shown here is derived from an EMBL/GenBank/DDBJ whole genome shotgun (WGS) entry which is preliminary data.</text>
</comment>
<organism evidence="1 2">
    <name type="scientific">Candidatus Woesebacteria bacterium GW2011_GWA1_40_43</name>
    <dbReference type="NCBI Taxonomy" id="1618553"/>
    <lineage>
        <taxon>Bacteria</taxon>
        <taxon>Candidatus Woeseibacteriota</taxon>
    </lineage>
</organism>
<dbReference type="Proteomes" id="UP000034293">
    <property type="component" value="Unassembled WGS sequence"/>
</dbReference>